<evidence type="ECO:0000259" key="11">
    <source>
        <dbReference type="PROSITE" id="PS51030"/>
    </source>
</evidence>
<dbReference type="GO" id="GO:0043565">
    <property type="term" value="F:sequence-specific DNA binding"/>
    <property type="evidence" value="ECO:0007669"/>
    <property type="project" value="InterPro"/>
</dbReference>
<organism evidence="12 13">
    <name type="scientific">Caenorhabditis nigoni</name>
    <dbReference type="NCBI Taxonomy" id="1611254"/>
    <lineage>
        <taxon>Eukaryota</taxon>
        <taxon>Metazoa</taxon>
        <taxon>Ecdysozoa</taxon>
        <taxon>Nematoda</taxon>
        <taxon>Chromadorea</taxon>
        <taxon>Rhabditida</taxon>
        <taxon>Rhabditina</taxon>
        <taxon>Rhabditomorpha</taxon>
        <taxon>Rhabditoidea</taxon>
        <taxon>Rhabditidae</taxon>
        <taxon>Peloderinae</taxon>
        <taxon>Caenorhabditis</taxon>
    </lineage>
</organism>
<feature type="region of interest" description="Disordered" evidence="9">
    <location>
        <begin position="644"/>
        <end position="1005"/>
    </location>
</feature>
<feature type="region of interest" description="Disordered" evidence="9">
    <location>
        <begin position="179"/>
        <end position="229"/>
    </location>
</feature>
<dbReference type="OrthoDB" id="5918453at2759"/>
<evidence type="ECO:0000256" key="9">
    <source>
        <dbReference type="SAM" id="MobiDB-lite"/>
    </source>
</evidence>
<evidence type="ECO:0000256" key="1">
    <source>
        <dbReference type="ARBA" id="ARBA00022723"/>
    </source>
</evidence>
<dbReference type="PANTHER" id="PTHR45680">
    <property type="entry name" value="NUCLEAR HORMONE RECEPTOR FAMILY"/>
    <property type="match status" value="1"/>
</dbReference>
<feature type="compositionally biased region" description="Basic and acidic residues" evidence="9">
    <location>
        <begin position="693"/>
        <end position="705"/>
    </location>
</feature>
<feature type="domain" description="Nuclear receptor" evidence="11">
    <location>
        <begin position="109"/>
        <end position="180"/>
    </location>
</feature>
<dbReference type="InterPro" id="IPR008962">
    <property type="entry name" value="PapD-like_sf"/>
</dbReference>
<keyword evidence="7" id="KW-0675">Receptor</keyword>
<feature type="compositionally biased region" description="Basic and acidic residues" evidence="9">
    <location>
        <begin position="717"/>
        <end position="747"/>
    </location>
</feature>
<keyword evidence="8" id="KW-0539">Nucleus</keyword>
<sequence length="1215" mass="138737">MSKTSCKTAQKLEICPPKVDHLPADQKVEELMKCIVCTQPSPHVKYGYALCGSCANFYRYHIRTKKKESDFEKCANKGKCVSDPSAIRDCYQCIWTKFQEIEKKKEEFSPKCMICLDKRKVGLHLGVITCPKCYELFRRQHSNKKLQKCCQPKCAVKSKCKKCKLARCLELGMKKPEREIDEEPEEDSGTKAGTSGSRSKKTKSRLQEEKKNKTKDRMSKKNDKNSQKLEISLPDVDDLPVDQKVEESMKCLICTEPSPHVKFGYALCRSCSNFYRYHIRTKKKESDFKRCTKKGKCVSDPLAIRNCYRCIWNKFQAIEEKKEEMSLGCMVCLRKWKVGLHLGIIACRKCNDFFRMHSNNKKLLKYCKPKCQDILKCRKCRLGKCFKLGMKIDKKEPEREIEGEVEEDSGNQSRTSGSRSKKTKSKLQEKKKNKTKAPPAKKKKNIQDPEDSEDEQSDQEPPQEEENSDADDEQGSEDNDFDEFEKRQYNDDFMDDFDVPIAPTQQIKKPQRIDFGDDSDDDFDPPAIKIQNIQQPRNLESESPESDSDDRVPIPKVPLFGSSDSDKGEDSPAGEKQEEDSGSSCSDTHSSESDSSDEESEPEIRENEEEFVGLTREELENIKAEFQSLPKKVRFLDEIEAEFVRRRQGTSGFSKVSNSENLEASGLEPSGPSGGEEIQEGSRSQNGQVPKGSDTERSQEGHKGLSMDANDIDYDQFDDRDKQEYLDRLKLIKESSGEQDDLSRASEDPEDPFAVSSDGQLEDVSYPEQIQKTAGGQDDHITAQKANEEQAGHAEPTGIEEEPKVGQETSAIQEDVEADNQVNGIQEGQAVQDEISVIEEDPNVRREASRIQENREADGQDSLVKEASRILKNSEVDDGNQTNGIEVDQVDGQDDQLGPDNDQEDQDAQDVHHGQEDGQDEGQEDQDGHGGQEHGQDDDQDGQDNDPDNQGLEDVHNDQDEGQEDDQEHGQEKEQNENFPNIRSRKREYHITMEFPEDQPSIKRRRIKMESSEIYGEQDHYRWIKWKMENFPEENQEKPEDVEELEEIGNPGTPLAHMENVEYKTSAPIPEENQEAPEIVEELEKIGKNPETEGPPSPFEGIKIGLSDKMVFHNPGELTYTYDFSITNNSKHRIAFMIKSNNTECLKTPNQLGSLNIGDRSRIQIRYNSNYSKLKDDKMVLEFVVFDGQLDEDIYYSFRDESKIWKKVISIKFNE</sequence>
<evidence type="ECO:0000256" key="8">
    <source>
        <dbReference type="ARBA" id="ARBA00023242"/>
    </source>
</evidence>
<keyword evidence="4" id="KW-0805">Transcription regulation</keyword>
<feature type="compositionally biased region" description="Basic and acidic residues" evidence="9">
    <location>
        <begin position="205"/>
        <end position="227"/>
    </location>
</feature>
<feature type="region of interest" description="Disordered" evidence="9">
    <location>
        <begin position="396"/>
        <end position="616"/>
    </location>
</feature>
<keyword evidence="13" id="KW-1185">Reference proteome</keyword>
<evidence type="ECO:0000256" key="2">
    <source>
        <dbReference type="ARBA" id="ARBA00022771"/>
    </source>
</evidence>
<feature type="domain" description="Nuclear receptor" evidence="11">
    <location>
        <begin position="248"/>
        <end position="327"/>
    </location>
</feature>
<gene>
    <name evidence="12" type="primary">Cnig_chr_III.g11668</name>
    <name evidence="12" type="ORF">B9Z55_011668</name>
</gene>
<feature type="compositionally biased region" description="Basic and acidic residues" evidence="9">
    <location>
        <begin position="777"/>
        <end position="792"/>
    </location>
</feature>
<dbReference type="PROSITE" id="PS51030">
    <property type="entry name" value="NUCLEAR_REC_DBD_2"/>
    <property type="match status" value="4"/>
</dbReference>
<evidence type="ECO:0000313" key="12">
    <source>
        <dbReference type="EMBL" id="PIC40265.1"/>
    </source>
</evidence>
<dbReference type="InterPro" id="IPR000535">
    <property type="entry name" value="MSP_dom"/>
</dbReference>
<feature type="compositionally biased region" description="Polar residues" evidence="9">
    <location>
        <begin position="649"/>
        <end position="662"/>
    </location>
</feature>
<feature type="compositionally biased region" description="Basic and acidic residues" evidence="9">
    <location>
        <begin position="926"/>
        <end position="937"/>
    </location>
</feature>
<evidence type="ECO:0000256" key="4">
    <source>
        <dbReference type="ARBA" id="ARBA00023015"/>
    </source>
</evidence>
<dbReference type="Pfam" id="PF00635">
    <property type="entry name" value="Motile_Sperm"/>
    <property type="match status" value="1"/>
</dbReference>
<feature type="domain" description="MSP" evidence="10">
    <location>
        <begin position="1101"/>
        <end position="1215"/>
    </location>
</feature>
<name>A0A2G5UL18_9PELO</name>
<feature type="compositionally biased region" description="Acidic residues" evidence="9">
    <location>
        <begin position="448"/>
        <end position="483"/>
    </location>
</feature>
<dbReference type="SUPFAM" id="SSF57716">
    <property type="entry name" value="Glucocorticoid receptor-like (DNA-binding domain)"/>
    <property type="match status" value="4"/>
</dbReference>
<evidence type="ECO:0000256" key="3">
    <source>
        <dbReference type="ARBA" id="ARBA00022833"/>
    </source>
</evidence>
<dbReference type="InterPro" id="IPR013088">
    <property type="entry name" value="Znf_NHR/GATA"/>
</dbReference>
<keyword evidence="1" id="KW-0479">Metal-binding</keyword>
<keyword evidence="5" id="KW-0238">DNA-binding</keyword>
<dbReference type="Pfam" id="PF00105">
    <property type="entry name" value="zf-C4"/>
    <property type="match status" value="4"/>
</dbReference>
<dbReference type="Gene3D" id="3.30.50.10">
    <property type="entry name" value="Erythroid Transcription Factor GATA-1, subunit A"/>
    <property type="match status" value="4"/>
</dbReference>
<feature type="compositionally biased region" description="Acidic residues" evidence="9">
    <location>
        <begin position="938"/>
        <end position="947"/>
    </location>
</feature>
<feature type="domain" description="Nuclear receptor" evidence="11">
    <location>
        <begin position="31"/>
        <end position="110"/>
    </location>
</feature>
<protein>
    <recommendedName>
        <fullName evidence="14">Nuclear receptor domain-containing protein</fullName>
    </recommendedName>
</protein>
<dbReference type="PANTHER" id="PTHR45680:SF29">
    <property type="entry name" value="NUCLEAR HORMONE RECEPTOR FAMILY"/>
    <property type="match status" value="1"/>
</dbReference>
<accession>A0A2G5UL18</accession>
<evidence type="ECO:0000256" key="6">
    <source>
        <dbReference type="ARBA" id="ARBA00023163"/>
    </source>
</evidence>
<dbReference type="PROSITE" id="PS50202">
    <property type="entry name" value="MSP"/>
    <property type="match status" value="1"/>
</dbReference>
<evidence type="ECO:0000313" key="13">
    <source>
        <dbReference type="Proteomes" id="UP000230233"/>
    </source>
</evidence>
<evidence type="ECO:0000256" key="7">
    <source>
        <dbReference type="ARBA" id="ARBA00023170"/>
    </source>
</evidence>
<dbReference type="STRING" id="1611254.A0A2G5UL18"/>
<feature type="compositionally biased region" description="Basic and acidic residues" evidence="9">
    <location>
        <begin position="564"/>
        <end position="576"/>
    </location>
</feature>
<feature type="domain" description="Nuclear receptor" evidence="11">
    <location>
        <begin position="326"/>
        <end position="397"/>
    </location>
</feature>
<keyword evidence="2" id="KW-0863">Zinc-finger</keyword>
<dbReference type="SMART" id="SM00399">
    <property type="entry name" value="ZnF_C4"/>
    <property type="match status" value="2"/>
</dbReference>
<keyword evidence="3" id="KW-0862">Zinc</keyword>
<dbReference type="InterPro" id="IPR051152">
    <property type="entry name" value="C.elegans_Orphan_NR"/>
</dbReference>
<dbReference type="AlphaFoldDB" id="A0A2G5UL18"/>
<feature type="compositionally biased region" description="Basic residues" evidence="9">
    <location>
        <begin position="419"/>
        <end position="444"/>
    </location>
</feature>
<dbReference type="InterPro" id="IPR001628">
    <property type="entry name" value="Znf_hrmn_rcpt"/>
</dbReference>
<evidence type="ECO:0008006" key="14">
    <source>
        <dbReference type="Google" id="ProtNLM"/>
    </source>
</evidence>
<feature type="compositionally biased region" description="Acidic residues" evidence="9">
    <location>
        <begin position="594"/>
        <end position="611"/>
    </location>
</feature>
<dbReference type="EMBL" id="PDUG01000003">
    <property type="protein sequence ID" value="PIC40265.1"/>
    <property type="molecule type" value="Genomic_DNA"/>
</dbReference>
<dbReference type="Proteomes" id="UP000230233">
    <property type="component" value="Chromosome III"/>
</dbReference>
<dbReference type="GO" id="GO:0008270">
    <property type="term" value="F:zinc ion binding"/>
    <property type="evidence" value="ECO:0007669"/>
    <property type="project" value="UniProtKB-KW"/>
</dbReference>
<proteinExistence type="predicted"/>
<keyword evidence="6" id="KW-0804">Transcription</keyword>
<dbReference type="InterPro" id="IPR013783">
    <property type="entry name" value="Ig-like_fold"/>
</dbReference>
<reference evidence="13" key="1">
    <citation type="submission" date="2017-10" db="EMBL/GenBank/DDBJ databases">
        <title>Rapid genome shrinkage in a self-fertile nematode reveals novel sperm competition proteins.</title>
        <authorList>
            <person name="Yin D."/>
            <person name="Schwarz E.M."/>
            <person name="Thomas C.G."/>
            <person name="Felde R.L."/>
            <person name="Korf I.F."/>
            <person name="Cutter A.D."/>
            <person name="Schartner C.M."/>
            <person name="Ralston E.J."/>
            <person name="Meyer B.J."/>
            <person name="Haag E.S."/>
        </authorList>
    </citation>
    <scope>NUCLEOTIDE SEQUENCE [LARGE SCALE GENOMIC DNA]</scope>
    <source>
        <strain evidence="13">JU1422</strain>
    </source>
</reference>
<dbReference type="Gene3D" id="2.60.40.10">
    <property type="entry name" value="Immunoglobulins"/>
    <property type="match status" value="1"/>
</dbReference>
<dbReference type="GO" id="GO:0003700">
    <property type="term" value="F:DNA-binding transcription factor activity"/>
    <property type="evidence" value="ECO:0007669"/>
    <property type="project" value="InterPro"/>
</dbReference>
<feature type="compositionally biased region" description="Basic and acidic residues" evidence="9">
    <location>
        <begin position="842"/>
        <end position="875"/>
    </location>
</feature>
<dbReference type="SUPFAM" id="SSF49354">
    <property type="entry name" value="PapD-like"/>
    <property type="match status" value="1"/>
</dbReference>
<evidence type="ECO:0000259" key="10">
    <source>
        <dbReference type="PROSITE" id="PS50202"/>
    </source>
</evidence>
<evidence type="ECO:0000256" key="5">
    <source>
        <dbReference type="ARBA" id="ARBA00023125"/>
    </source>
</evidence>
<comment type="caution">
    <text evidence="12">The sequence shown here is derived from an EMBL/GenBank/DDBJ whole genome shotgun (WGS) entry which is preliminary data.</text>
</comment>